<keyword evidence="3" id="KW-0804">Transcription</keyword>
<organism evidence="5 6">
    <name type="scientific">Stieleria varia</name>
    <dbReference type="NCBI Taxonomy" id="2528005"/>
    <lineage>
        <taxon>Bacteria</taxon>
        <taxon>Pseudomonadati</taxon>
        <taxon>Planctomycetota</taxon>
        <taxon>Planctomycetia</taxon>
        <taxon>Pirellulales</taxon>
        <taxon>Pirellulaceae</taxon>
        <taxon>Stieleria</taxon>
    </lineage>
</organism>
<dbReference type="InterPro" id="IPR000524">
    <property type="entry name" value="Tscrpt_reg_HTH_GntR"/>
</dbReference>
<evidence type="ECO:0000256" key="3">
    <source>
        <dbReference type="ARBA" id="ARBA00023163"/>
    </source>
</evidence>
<dbReference type="PANTHER" id="PTHR43537">
    <property type="entry name" value="TRANSCRIPTIONAL REGULATOR, GNTR FAMILY"/>
    <property type="match status" value="1"/>
</dbReference>
<accession>A0A5C6B302</accession>
<dbReference type="InterPro" id="IPR008920">
    <property type="entry name" value="TF_FadR/GntR_C"/>
</dbReference>
<feature type="domain" description="HTH gntR-type" evidence="4">
    <location>
        <begin position="9"/>
        <end position="77"/>
    </location>
</feature>
<comment type="caution">
    <text evidence="5">The sequence shown here is derived from an EMBL/GenBank/DDBJ whole genome shotgun (WGS) entry which is preliminary data.</text>
</comment>
<gene>
    <name evidence="5" type="primary">lldR</name>
    <name evidence="5" type="ORF">Pla52n_19170</name>
</gene>
<dbReference type="AlphaFoldDB" id="A0A5C6B302"/>
<dbReference type="GO" id="GO:0003677">
    <property type="term" value="F:DNA binding"/>
    <property type="evidence" value="ECO:0007669"/>
    <property type="project" value="UniProtKB-KW"/>
</dbReference>
<reference evidence="5 6" key="1">
    <citation type="submission" date="2019-02" db="EMBL/GenBank/DDBJ databases">
        <title>Deep-cultivation of Planctomycetes and their phenomic and genomic characterization uncovers novel biology.</title>
        <authorList>
            <person name="Wiegand S."/>
            <person name="Jogler M."/>
            <person name="Boedeker C."/>
            <person name="Pinto D."/>
            <person name="Vollmers J."/>
            <person name="Rivas-Marin E."/>
            <person name="Kohn T."/>
            <person name="Peeters S.H."/>
            <person name="Heuer A."/>
            <person name="Rast P."/>
            <person name="Oberbeckmann S."/>
            <person name="Bunk B."/>
            <person name="Jeske O."/>
            <person name="Meyerdierks A."/>
            <person name="Storesund J.E."/>
            <person name="Kallscheuer N."/>
            <person name="Luecker S."/>
            <person name="Lage O.M."/>
            <person name="Pohl T."/>
            <person name="Merkel B.J."/>
            <person name="Hornburger P."/>
            <person name="Mueller R.-W."/>
            <person name="Bruemmer F."/>
            <person name="Labrenz M."/>
            <person name="Spormann A.M."/>
            <person name="Op Den Camp H."/>
            <person name="Overmann J."/>
            <person name="Amann R."/>
            <person name="Jetten M.S.M."/>
            <person name="Mascher T."/>
            <person name="Medema M.H."/>
            <person name="Devos D.P."/>
            <person name="Kaster A.-K."/>
            <person name="Ovreas L."/>
            <person name="Rohde M."/>
            <person name="Galperin M.Y."/>
            <person name="Jogler C."/>
        </authorList>
    </citation>
    <scope>NUCLEOTIDE SEQUENCE [LARGE SCALE GENOMIC DNA]</scope>
    <source>
        <strain evidence="5 6">Pla52n</strain>
    </source>
</reference>
<dbReference type="PRINTS" id="PR00035">
    <property type="entry name" value="HTHGNTR"/>
</dbReference>
<dbReference type="EMBL" id="SJPN01000002">
    <property type="protein sequence ID" value="TWU06197.1"/>
    <property type="molecule type" value="Genomic_DNA"/>
</dbReference>
<dbReference type="PROSITE" id="PS50949">
    <property type="entry name" value="HTH_GNTR"/>
    <property type="match status" value="1"/>
</dbReference>
<dbReference type="SMART" id="SM00345">
    <property type="entry name" value="HTH_GNTR"/>
    <property type="match status" value="1"/>
</dbReference>
<proteinExistence type="predicted"/>
<dbReference type="SUPFAM" id="SSF46785">
    <property type="entry name" value="Winged helix' DNA-binding domain"/>
    <property type="match status" value="1"/>
</dbReference>
<dbReference type="SMART" id="SM00895">
    <property type="entry name" value="FCD"/>
    <property type="match status" value="1"/>
</dbReference>
<dbReference type="GO" id="GO:0003700">
    <property type="term" value="F:DNA-binding transcription factor activity"/>
    <property type="evidence" value="ECO:0007669"/>
    <property type="project" value="InterPro"/>
</dbReference>
<dbReference type="InterPro" id="IPR036388">
    <property type="entry name" value="WH-like_DNA-bd_sf"/>
</dbReference>
<dbReference type="PANTHER" id="PTHR43537:SF44">
    <property type="entry name" value="GNTR FAMILY REGULATORY PROTEIN"/>
    <property type="match status" value="1"/>
</dbReference>
<dbReference type="OrthoDB" id="214086at2"/>
<evidence type="ECO:0000256" key="2">
    <source>
        <dbReference type="ARBA" id="ARBA00023125"/>
    </source>
</evidence>
<dbReference type="RefSeq" id="WP_146519312.1">
    <property type="nucleotide sequence ID" value="NZ_CP151726.1"/>
</dbReference>
<sequence precursor="true">MQIEAIQRQTTADLVVQRIARVIEEQNLSAGQRLPGEHDLVEQLKVSRPVLREALARLQSMGLVDIQRGRGTFVASRTSLANCVRLLRSAVTISPQELRSYAELRTAIEVQAARQAAELATEEDVAELTALLKQLDDQNLPYAEALELDFRFHRRLIDIAGNPLMQNMIEVIYEFVLTQMVRTTPSPRENKLGRRLHREIVAAIADHDANAAERAMREHMDVVLSRLKKEALA</sequence>
<dbReference type="CDD" id="cd07377">
    <property type="entry name" value="WHTH_GntR"/>
    <property type="match status" value="1"/>
</dbReference>
<evidence type="ECO:0000313" key="6">
    <source>
        <dbReference type="Proteomes" id="UP000320176"/>
    </source>
</evidence>
<dbReference type="Gene3D" id="1.10.10.10">
    <property type="entry name" value="Winged helix-like DNA-binding domain superfamily/Winged helix DNA-binding domain"/>
    <property type="match status" value="1"/>
</dbReference>
<evidence type="ECO:0000259" key="4">
    <source>
        <dbReference type="PROSITE" id="PS50949"/>
    </source>
</evidence>
<evidence type="ECO:0000256" key="1">
    <source>
        <dbReference type="ARBA" id="ARBA00023015"/>
    </source>
</evidence>
<keyword evidence="2" id="KW-0238">DNA-binding</keyword>
<dbReference type="Pfam" id="PF00392">
    <property type="entry name" value="GntR"/>
    <property type="match status" value="1"/>
</dbReference>
<name>A0A5C6B302_9BACT</name>
<evidence type="ECO:0000313" key="5">
    <source>
        <dbReference type="EMBL" id="TWU06197.1"/>
    </source>
</evidence>
<dbReference type="SUPFAM" id="SSF48008">
    <property type="entry name" value="GntR ligand-binding domain-like"/>
    <property type="match status" value="1"/>
</dbReference>
<dbReference type="Pfam" id="PF07729">
    <property type="entry name" value="FCD"/>
    <property type="match status" value="1"/>
</dbReference>
<dbReference type="Proteomes" id="UP000320176">
    <property type="component" value="Unassembled WGS sequence"/>
</dbReference>
<dbReference type="InterPro" id="IPR036390">
    <property type="entry name" value="WH_DNA-bd_sf"/>
</dbReference>
<protein>
    <submittedName>
        <fullName evidence="5">Putative L-lactate dehydrogenase operon regulatory protein</fullName>
    </submittedName>
</protein>
<keyword evidence="6" id="KW-1185">Reference proteome</keyword>
<keyword evidence="1" id="KW-0805">Transcription regulation</keyword>
<dbReference type="InterPro" id="IPR011711">
    <property type="entry name" value="GntR_C"/>
</dbReference>
<dbReference type="Gene3D" id="1.20.120.530">
    <property type="entry name" value="GntR ligand-binding domain-like"/>
    <property type="match status" value="1"/>
</dbReference>